<dbReference type="RefSeq" id="WP_171090106.1">
    <property type="nucleotide sequence ID" value="NZ_CP053069.1"/>
</dbReference>
<dbReference type="PANTHER" id="PTHR43546">
    <property type="entry name" value="UPF0173 METAL-DEPENDENT HYDROLASE MJ1163-RELATED"/>
    <property type="match status" value="1"/>
</dbReference>
<proteinExistence type="predicted"/>
<dbReference type="InterPro" id="IPR036866">
    <property type="entry name" value="RibonucZ/Hydroxyglut_hydro"/>
</dbReference>
<evidence type="ECO:0000313" key="2">
    <source>
        <dbReference type="Proteomes" id="UP000501534"/>
    </source>
</evidence>
<gene>
    <name evidence="1" type="ORF">DSM104443_01009</name>
</gene>
<dbReference type="Proteomes" id="UP000501534">
    <property type="component" value="Chromosome"/>
</dbReference>
<accession>A0A6M4GSY5</accession>
<reference evidence="1 2" key="1">
    <citation type="submission" date="2020-04" db="EMBL/GenBank/DDBJ databases">
        <title>Usitatibacter rugosus gen. nov., sp. nov. and Usitatibacter palustris sp. nov., novel members of Usitatibacteraceae fam. nov. within the order Nitrosomonadales isolated from soil.</title>
        <authorList>
            <person name="Huber K.J."/>
            <person name="Neumann-Schaal M."/>
            <person name="Geppert A."/>
            <person name="Luckner M."/>
            <person name="Wanner G."/>
            <person name="Overmann J."/>
        </authorList>
    </citation>
    <scope>NUCLEOTIDE SEQUENCE [LARGE SCALE GENOMIC DNA]</scope>
    <source>
        <strain evidence="1 2">0125_3</strain>
    </source>
</reference>
<sequence>MNPVIRYYGWSALGIEAEPGTLYFDPFYRHYCGASWFGLEDFANASVVCATHGHEEHYLDIPSVVARSGADVVGTKAVCDYLAWRNKVPRERLHPMQPFTPADVKGYRITTFNWKHRDINLWKALTKAVFHGNATQLSWAWSSATNAPFYSDYTGFHVELPSGLTILNYNEGFNTKMTDAEIQDLGKRVRTDVLLAGMQLSFMDDVARGALALKPRMVVLYPPHEHFHAMMGVTSRPWPEFKAAVEKALPSAKVIIANPGDAIDAVTGEVTARRAERSAA</sequence>
<evidence type="ECO:0000313" key="1">
    <source>
        <dbReference type="EMBL" id="QJR09958.1"/>
    </source>
</evidence>
<organism evidence="1 2">
    <name type="scientific">Usitatibacter rugosus</name>
    <dbReference type="NCBI Taxonomy" id="2732067"/>
    <lineage>
        <taxon>Bacteria</taxon>
        <taxon>Pseudomonadati</taxon>
        <taxon>Pseudomonadota</taxon>
        <taxon>Betaproteobacteria</taxon>
        <taxon>Nitrosomonadales</taxon>
        <taxon>Usitatibacteraceae</taxon>
        <taxon>Usitatibacter</taxon>
    </lineage>
</organism>
<dbReference type="EMBL" id="CP053069">
    <property type="protein sequence ID" value="QJR09958.1"/>
    <property type="molecule type" value="Genomic_DNA"/>
</dbReference>
<dbReference type="AlphaFoldDB" id="A0A6M4GSY5"/>
<dbReference type="KEGG" id="uru:DSM104443_01009"/>
<dbReference type="InterPro" id="IPR050114">
    <property type="entry name" value="UPF0173_UPF0282_UlaG_hydrolase"/>
</dbReference>
<dbReference type="Gene3D" id="3.60.15.10">
    <property type="entry name" value="Ribonuclease Z/Hydroxyacylglutathione hydrolase-like"/>
    <property type="match status" value="1"/>
</dbReference>
<keyword evidence="2" id="KW-1185">Reference proteome</keyword>
<dbReference type="SUPFAM" id="SSF56281">
    <property type="entry name" value="Metallo-hydrolase/oxidoreductase"/>
    <property type="match status" value="1"/>
</dbReference>
<evidence type="ECO:0008006" key="3">
    <source>
        <dbReference type="Google" id="ProtNLM"/>
    </source>
</evidence>
<protein>
    <recommendedName>
        <fullName evidence="3">L-ascorbate metabolism protein UlaG (Beta-lactamase superfamily)</fullName>
    </recommendedName>
</protein>
<dbReference type="PANTHER" id="PTHR43546:SF3">
    <property type="entry name" value="UPF0173 METAL-DEPENDENT HYDROLASE MJ1163"/>
    <property type="match status" value="1"/>
</dbReference>
<name>A0A6M4GSY5_9PROT</name>